<evidence type="ECO:0000259" key="3">
    <source>
        <dbReference type="PROSITE" id="PS51462"/>
    </source>
</evidence>
<dbReference type="Pfam" id="PF00293">
    <property type="entry name" value="NUDIX"/>
    <property type="match status" value="1"/>
</dbReference>
<dbReference type="CDD" id="cd02883">
    <property type="entry name" value="NUDIX_Hydrolase"/>
    <property type="match status" value="1"/>
</dbReference>
<evidence type="ECO:0000313" key="4">
    <source>
        <dbReference type="EMBL" id="MBA9004997.1"/>
    </source>
</evidence>
<dbReference type="InterPro" id="IPR015797">
    <property type="entry name" value="NUDIX_hydrolase-like_dom_sf"/>
</dbReference>
<name>A0A7W3R9Q3_9ACTN</name>
<dbReference type="EMBL" id="JACJII010000001">
    <property type="protein sequence ID" value="MBA9004997.1"/>
    <property type="molecule type" value="Genomic_DNA"/>
</dbReference>
<dbReference type="RefSeq" id="WP_182706299.1">
    <property type="nucleotide sequence ID" value="NZ_JACJII010000001.1"/>
</dbReference>
<proteinExistence type="inferred from homology"/>
<organism evidence="4 5">
    <name type="scientific">Thermomonospora cellulosilytica</name>
    <dbReference type="NCBI Taxonomy" id="1411118"/>
    <lineage>
        <taxon>Bacteria</taxon>
        <taxon>Bacillati</taxon>
        <taxon>Actinomycetota</taxon>
        <taxon>Actinomycetes</taxon>
        <taxon>Streptosporangiales</taxon>
        <taxon>Thermomonosporaceae</taxon>
        <taxon>Thermomonospora</taxon>
    </lineage>
</organism>
<feature type="domain" description="Nudix hydrolase" evidence="3">
    <location>
        <begin position="26"/>
        <end position="167"/>
    </location>
</feature>
<accession>A0A7W3R9Q3</accession>
<dbReference type="PRINTS" id="PR00502">
    <property type="entry name" value="NUDIXFAMILY"/>
</dbReference>
<protein>
    <submittedName>
        <fullName evidence="4">8-oxo-dGTP pyrophosphatase MutT (NUDIX family)</fullName>
    </submittedName>
</protein>
<keyword evidence="5" id="KW-1185">Reference proteome</keyword>
<dbReference type="Gene3D" id="3.90.79.10">
    <property type="entry name" value="Nucleoside Triphosphate Pyrophosphohydrolase"/>
    <property type="match status" value="1"/>
</dbReference>
<gene>
    <name evidence="4" type="ORF">HNR21_003879</name>
</gene>
<dbReference type="SUPFAM" id="SSF55811">
    <property type="entry name" value="Nudix"/>
    <property type="match status" value="1"/>
</dbReference>
<dbReference type="InterPro" id="IPR000086">
    <property type="entry name" value="NUDIX_hydrolase_dom"/>
</dbReference>
<evidence type="ECO:0000256" key="2">
    <source>
        <dbReference type="ARBA" id="ARBA00022801"/>
    </source>
</evidence>
<dbReference type="AlphaFoldDB" id="A0A7W3R9Q3"/>
<keyword evidence="2" id="KW-0378">Hydrolase</keyword>
<dbReference type="PANTHER" id="PTHR43736:SF1">
    <property type="entry name" value="DIHYDRONEOPTERIN TRIPHOSPHATE DIPHOSPHATASE"/>
    <property type="match status" value="1"/>
</dbReference>
<dbReference type="Proteomes" id="UP000539313">
    <property type="component" value="Unassembled WGS sequence"/>
</dbReference>
<dbReference type="GO" id="GO:0016787">
    <property type="term" value="F:hydrolase activity"/>
    <property type="evidence" value="ECO:0007669"/>
    <property type="project" value="UniProtKB-KW"/>
</dbReference>
<reference evidence="4 5" key="1">
    <citation type="submission" date="2020-08" db="EMBL/GenBank/DDBJ databases">
        <title>Sequencing the genomes of 1000 actinobacteria strains.</title>
        <authorList>
            <person name="Klenk H.-P."/>
        </authorList>
    </citation>
    <scope>NUCLEOTIDE SEQUENCE [LARGE SCALE GENOMIC DNA]</scope>
    <source>
        <strain evidence="4 5">DSM 45823</strain>
    </source>
</reference>
<dbReference type="PROSITE" id="PS51462">
    <property type="entry name" value="NUDIX"/>
    <property type="match status" value="1"/>
</dbReference>
<sequence length="172" mass="19248">MRGLFTNSPTSSRIDRTDDPATAIAPLRDKVFGVLVSAATFHQGRILLLRRGLHEKFMPGAWSIPAGKIQPGEKSLEDAALRELEEEAGISGKVLANIGMTWFESVYYRQPLRHIQHNFVIEAAGSDVELRDGSNMDHLWLPLDQADHPPVEIDDFTTGLMTKAIAYYRTHH</sequence>
<comment type="caution">
    <text evidence="4">The sequence shown here is derived from an EMBL/GenBank/DDBJ whole genome shotgun (WGS) entry which is preliminary data.</text>
</comment>
<dbReference type="PANTHER" id="PTHR43736">
    <property type="entry name" value="ADP-RIBOSE PYROPHOSPHATASE"/>
    <property type="match status" value="1"/>
</dbReference>
<evidence type="ECO:0000256" key="1">
    <source>
        <dbReference type="ARBA" id="ARBA00005582"/>
    </source>
</evidence>
<evidence type="ECO:0000313" key="5">
    <source>
        <dbReference type="Proteomes" id="UP000539313"/>
    </source>
</evidence>
<comment type="similarity">
    <text evidence="1">Belongs to the Nudix hydrolase family.</text>
</comment>
<dbReference type="InterPro" id="IPR020476">
    <property type="entry name" value="Nudix_hydrolase"/>
</dbReference>